<feature type="transmembrane region" description="Helical" evidence="7">
    <location>
        <begin position="152"/>
        <end position="176"/>
    </location>
</feature>
<keyword evidence="6 7" id="KW-0472">Membrane</keyword>
<keyword evidence="4 7" id="KW-1133">Transmembrane helix</keyword>
<evidence type="ECO:0000256" key="6">
    <source>
        <dbReference type="ARBA" id="ARBA00023136"/>
    </source>
</evidence>
<name>A0A650CLW0_9CREN</name>
<organism evidence="9 10">
    <name type="scientific">Stygiolobus azoricus</name>
    <dbReference type="NCBI Taxonomy" id="41675"/>
    <lineage>
        <taxon>Archaea</taxon>
        <taxon>Thermoproteota</taxon>
        <taxon>Thermoprotei</taxon>
        <taxon>Sulfolobales</taxon>
        <taxon>Sulfolobaceae</taxon>
        <taxon>Stygiolobus</taxon>
    </lineage>
</organism>
<protein>
    <submittedName>
        <fullName evidence="9">Hydrogenase 4 subunit F</fullName>
    </submittedName>
</protein>
<feature type="transmembrane region" description="Helical" evidence="7">
    <location>
        <begin position="37"/>
        <end position="61"/>
    </location>
</feature>
<feature type="domain" description="NADH:quinone oxidoreductase/Mrp antiporter transmembrane" evidence="8">
    <location>
        <begin position="123"/>
        <end position="389"/>
    </location>
</feature>
<dbReference type="GO" id="GO:0005886">
    <property type="term" value="C:plasma membrane"/>
    <property type="evidence" value="ECO:0007669"/>
    <property type="project" value="UniProtKB-SubCell"/>
</dbReference>
<dbReference type="GO" id="GO:0016491">
    <property type="term" value="F:oxidoreductase activity"/>
    <property type="evidence" value="ECO:0007669"/>
    <property type="project" value="UniProtKB-KW"/>
</dbReference>
<dbReference type="GO" id="GO:0042773">
    <property type="term" value="P:ATP synthesis coupled electron transport"/>
    <property type="evidence" value="ECO:0007669"/>
    <property type="project" value="InterPro"/>
</dbReference>
<feature type="transmembrane region" description="Helical" evidence="7">
    <location>
        <begin position="100"/>
        <end position="116"/>
    </location>
</feature>
<keyword evidence="10" id="KW-1185">Reference proteome</keyword>
<dbReference type="GO" id="GO:0008137">
    <property type="term" value="F:NADH dehydrogenase (ubiquinone) activity"/>
    <property type="evidence" value="ECO:0007669"/>
    <property type="project" value="InterPro"/>
</dbReference>
<feature type="transmembrane region" description="Helical" evidence="7">
    <location>
        <begin position="352"/>
        <end position="375"/>
    </location>
</feature>
<dbReference type="KEGG" id="sazo:D1868_00785"/>
<dbReference type="Pfam" id="PF00361">
    <property type="entry name" value="Proton_antipo_M"/>
    <property type="match status" value="1"/>
</dbReference>
<dbReference type="GeneID" id="42797569"/>
<dbReference type="PANTHER" id="PTHR42682">
    <property type="entry name" value="HYDROGENASE-4 COMPONENT F"/>
    <property type="match status" value="1"/>
</dbReference>
<evidence type="ECO:0000259" key="8">
    <source>
        <dbReference type="Pfam" id="PF00361"/>
    </source>
</evidence>
<dbReference type="PRINTS" id="PR01437">
    <property type="entry name" value="NUOXDRDTASE4"/>
</dbReference>
<evidence type="ECO:0000256" key="4">
    <source>
        <dbReference type="ARBA" id="ARBA00022989"/>
    </source>
</evidence>
<evidence type="ECO:0000313" key="10">
    <source>
        <dbReference type="Proteomes" id="UP000423396"/>
    </source>
</evidence>
<keyword evidence="2" id="KW-1003">Cell membrane</keyword>
<dbReference type="InterPro" id="IPR001750">
    <property type="entry name" value="ND/Mrp_TM"/>
</dbReference>
<feature type="transmembrane region" description="Helical" evidence="7">
    <location>
        <begin position="6"/>
        <end position="25"/>
    </location>
</feature>
<evidence type="ECO:0000256" key="3">
    <source>
        <dbReference type="ARBA" id="ARBA00022692"/>
    </source>
</evidence>
<feature type="transmembrane region" description="Helical" evidence="7">
    <location>
        <begin position="67"/>
        <end position="88"/>
    </location>
</feature>
<dbReference type="RefSeq" id="WP_156004874.1">
    <property type="nucleotide sequence ID" value="NZ_CP045483.1"/>
</dbReference>
<feature type="transmembrane region" description="Helical" evidence="7">
    <location>
        <begin position="122"/>
        <end position="140"/>
    </location>
</feature>
<feature type="transmembrane region" description="Helical" evidence="7">
    <location>
        <begin position="229"/>
        <end position="249"/>
    </location>
</feature>
<proteinExistence type="predicted"/>
<evidence type="ECO:0000256" key="1">
    <source>
        <dbReference type="ARBA" id="ARBA00004651"/>
    </source>
</evidence>
<comment type="subcellular location">
    <subcellularLocation>
        <location evidence="1">Cell membrane</location>
        <topology evidence="1">Multi-pass membrane protein</topology>
    </subcellularLocation>
</comment>
<sequence length="449" mass="49716">MENGQLLLILSILIPSLSNVVFFNVRVLRISTIITSIISLLLSVILFIEKGLLPISGFFYVTSFTTYFTLMITSIYLLSSIYSLEYIGDAEPSGILNTKIYYVLLNFFVSSMLFTVSVNNYGFMWIGVELTTITSALLIATEYSEVSLEATWRYIIIVSAGVTIALFSIILIYYQYHTLTVSTILSLHQSSEIMRLAVGLALIGFGTKVGVFPMYIWLPDAHSEAPSPISALFSGVLLPSALYVLYRVYEIDPLTNLYLVFSLLSMLTSSIILSNQWNIKRLFAYSTIENMNLALIGLVIGQPIGALILLLSHAFGKASAFYSSGILVKVLKEKRIDELKGVSKLRLTSSSLLLSSLAVTATPPFGTFIGEFLILQSLLERGFFSIFATLLIIIPLEFISINYHVSKVVFSGKDMDNRQVNEPPLMSSISLVSSIISLMIGILYLLVVM</sequence>
<gene>
    <name evidence="9" type="ORF">D1868_00785</name>
</gene>
<evidence type="ECO:0000256" key="2">
    <source>
        <dbReference type="ARBA" id="ARBA00022475"/>
    </source>
</evidence>
<dbReference type="InterPro" id="IPR003918">
    <property type="entry name" value="NADH_UbQ_OxRdtase"/>
</dbReference>
<dbReference type="EMBL" id="CP045483">
    <property type="protein sequence ID" value="QGR18675.1"/>
    <property type="molecule type" value="Genomic_DNA"/>
</dbReference>
<dbReference type="InterPro" id="IPR052175">
    <property type="entry name" value="ComplexI-like_HydComp"/>
</dbReference>
<dbReference type="Proteomes" id="UP000423396">
    <property type="component" value="Chromosome"/>
</dbReference>
<feature type="transmembrane region" description="Helical" evidence="7">
    <location>
        <begin position="196"/>
        <end position="217"/>
    </location>
</feature>
<feature type="transmembrane region" description="Helical" evidence="7">
    <location>
        <begin position="255"/>
        <end position="273"/>
    </location>
</feature>
<feature type="transmembrane region" description="Helical" evidence="7">
    <location>
        <begin position="293"/>
        <end position="315"/>
    </location>
</feature>
<accession>A0A650CLW0</accession>
<dbReference type="PANTHER" id="PTHR42682:SF5">
    <property type="entry name" value="HYDROGENASE-4 COMPONENT F"/>
    <property type="match status" value="1"/>
</dbReference>
<evidence type="ECO:0000256" key="5">
    <source>
        <dbReference type="ARBA" id="ARBA00023002"/>
    </source>
</evidence>
<feature type="transmembrane region" description="Helical" evidence="7">
    <location>
        <begin position="425"/>
        <end position="447"/>
    </location>
</feature>
<keyword evidence="3 7" id="KW-0812">Transmembrane</keyword>
<dbReference type="AlphaFoldDB" id="A0A650CLW0"/>
<evidence type="ECO:0000256" key="7">
    <source>
        <dbReference type="SAM" id="Phobius"/>
    </source>
</evidence>
<feature type="transmembrane region" description="Helical" evidence="7">
    <location>
        <begin position="382"/>
        <end position="405"/>
    </location>
</feature>
<dbReference type="NCBIfam" id="NF005042">
    <property type="entry name" value="PRK06458.1-2"/>
    <property type="match status" value="1"/>
</dbReference>
<evidence type="ECO:0000313" key="9">
    <source>
        <dbReference type="EMBL" id="QGR18675.1"/>
    </source>
</evidence>
<keyword evidence="5" id="KW-0560">Oxidoreductase</keyword>
<reference evidence="9 10" key="1">
    <citation type="submission" date="2019-10" db="EMBL/GenBank/DDBJ databases">
        <title>Genome Sequences from Six Type Strain Members of the Archaeal Family Sulfolobaceae: Acidianus ambivalens, Acidianus infernus, Metallosphaera prunae, Stygiolobus azoricus, Sulfolobus metallicus, and Sulfurisphaera ohwakuensis.</title>
        <authorList>
            <person name="Counts J.A."/>
            <person name="Kelly R.M."/>
        </authorList>
    </citation>
    <scope>NUCLEOTIDE SEQUENCE [LARGE SCALE GENOMIC DNA]</scope>
    <source>
        <strain evidence="9 10">FC6</strain>
    </source>
</reference>